<dbReference type="Proteomes" id="UP000507470">
    <property type="component" value="Unassembled WGS sequence"/>
</dbReference>
<dbReference type="AlphaFoldDB" id="A0A6J8AVJ5"/>
<organism evidence="2 3">
    <name type="scientific">Mytilus coruscus</name>
    <name type="common">Sea mussel</name>
    <dbReference type="NCBI Taxonomy" id="42192"/>
    <lineage>
        <taxon>Eukaryota</taxon>
        <taxon>Metazoa</taxon>
        <taxon>Spiralia</taxon>
        <taxon>Lophotrochozoa</taxon>
        <taxon>Mollusca</taxon>
        <taxon>Bivalvia</taxon>
        <taxon>Autobranchia</taxon>
        <taxon>Pteriomorphia</taxon>
        <taxon>Mytilida</taxon>
        <taxon>Mytiloidea</taxon>
        <taxon>Mytilidae</taxon>
        <taxon>Mytilinae</taxon>
        <taxon>Mytilus</taxon>
    </lineage>
</organism>
<sequence>MKYELLQNKGPPEYGRNTAENPNPCKCKNSDTGQMRREIESQLRQEVQTQLLEIRVNKIENYPASTCKSKNQQPVVNSANQLPTQSMEHQSIHRAEATCGIRNIPNRQFLLLPLYIQSNSKPVLSNRAPAAERKQAIPHIGNNEKNSTHLSNTILEIRRSPIHPDITQEEIEMERTNTQC</sequence>
<dbReference type="EMBL" id="CACVKT020002071">
    <property type="protein sequence ID" value="CAC5374843.1"/>
    <property type="molecule type" value="Genomic_DNA"/>
</dbReference>
<keyword evidence="3" id="KW-1185">Reference proteome</keyword>
<dbReference type="OrthoDB" id="10474493at2759"/>
<name>A0A6J8AVJ5_MYTCO</name>
<protein>
    <submittedName>
        <fullName evidence="2">Uncharacterized protein</fullName>
    </submittedName>
</protein>
<evidence type="ECO:0000313" key="3">
    <source>
        <dbReference type="Proteomes" id="UP000507470"/>
    </source>
</evidence>
<accession>A0A6J8AVJ5</accession>
<evidence type="ECO:0000256" key="1">
    <source>
        <dbReference type="SAM" id="MobiDB-lite"/>
    </source>
</evidence>
<reference evidence="2 3" key="1">
    <citation type="submission" date="2020-06" db="EMBL/GenBank/DDBJ databases">
        <authorList>
            <person name="Li R."/>
            <person name="Bekaert M."/>
        </authorList>
    </citation>
    <scope>NUCLEOTIDE SEQUENCE [LARGE SCALE GENOMIC DNA]</scope>
    <source>
        <strain evidence="3">wild</strain>
    </source>
</reference>
<feature type="region of interest" description="Disordered" evidence="1">
    <location>
        <begin position="1"/>
        <end position="31"/>
    </location>
</feature>
<proteinExistence type="predicted"/>
<evidence type="ECO:0000313" key="2">
    <source>
        <dbReference type="EMBL" id="CAC5374843.1"/>
    </source>
</evidence>
<gene>
    <name evidence="2" type="ORF">MCOR_12082</name>
</gene>